<dbReference type="InterPro" id="IPR011701">
    <property type="entry name" value="MFS"/>
</dbReference>
<dbReference type="GO" id="GO:0016020">
    <property type="term" value="C:membrane"/>
    <property type="evidence" value="ECO:0007669"/>
    <property type="project" value="UniProtKB-SubCell"/>
</dbReference>
<accession>A0A9W9CAW7</accession>
<dbReference type="Proteomes" id="UP001140513">
    <property type="component" value="Unassembled WGS sequence"/>
</dbReference>
<dbReference type="RefSeq" id="XP_056070898.1">
    <property type="nucleotide sequence ID" value="XM_056216651.1"/>
</dbReference>
<dbReference type="EMBL" id="JAPEUX010000005">
    <property type="protein sequence ID" value="KAJ4352542.1"/>
    <property type="molecule type" value="Genomic_DNA"/>
</dbReference>
<dbReference type="AlphaFoldDB" id="A0A9W9CAW7"/>
<comment type="subcellular location">
    <subcellularLocation>
        <location evidence="1">Membrane</location>
        <topology evidence="1">Multi-pass membrane protein</topology>
    </subcellularLocation>
</comment>
<keyword evidence="5 6" id="KW-0472">Membrane</keyword>
<sequence length="269" mass="29889">MSTKALECGADTPNHTEKDLAATKGAILHSESVDGETLRYTTGPPVEIDKATNRRLFWKINRRILVIQLVTYFCQALDKGTLNFASIMGIKKDANLVGQEVGGLLAFGVSHFTNGPIKSWQLLFLILGLATCVWSFAISYFLPDSPMAAKCYSEDEKRMFIERVRHNETGIRNKEYKKYQVKEAFTDPFVWCCVLLITVANLIIGGLGVFSNLIIREFGFSLLQTQLLNIAQGAWLIIVMIGSAQACQKSGQNCLMMVVGHSLVDLWAT</sequence>
<feature type="transmembrane region" description="Helical" evidence="6">
    <location>
        <begin position="122"/>
        <end position="142"/>
    </location>
</feature>
<dbReference type="SUPFAM" id="SSF103473">
    <property type="entry name" value="MFS general substrate transporter"/>
    <property type="match status" value="1"/>
</dbReference>
<evidence type="ECO:0008006" key="9">
    <source>
        <dbReference type="Google" id="ProtNLM"/>
    </source>
</evidence>
<organism evidence="7 8">
    <name type="scientific">Didymosphaeria variabile</name>
    <dbReference type="NCBI Taxonomy" id="1932322"/>
    <lineage>
        <taxon>Eukaryota</taxon>
        <taxon>Fungi</taxon>
        <taxon>Dikarya</taxon>
        <taxon>Ascomycota</taxon>
        <taxon>Pezizomycotina</taxon>
        <taxon>Dothideomycetes</taxon>
        <taxon>Pleosporomycetidae</taxon>
        <taxon>Pleosporales</taxon>
        <taxon>Massarineae</taxon>
        <taxon>Didymosphaeriaceae</taxon>
        <taxon>Didymosphaeria</taxon>
    </lineage>
</organism>
<dbReference type="PANTHER" id="PTHR43791:SF63">
    <property type="entry name" value="HIGH AFFINITY CYSTEINE TRANSPORTER"/>
    <property type="match status" value="1"/>
</dbReference>
<dbReference type="OrthoDB" id="6730379at2759"/>
<evidence type="ECO:0000256" key="1">
    <source>
        <dbReference type="ARBA" id="ARBA00004141"/>
    </source>
</evidence>
<dbReference type="Pfam" id="PF07690">
    <property type="entry name" value="MFS_1"/>
    <property type="match status" value="1"/>
</dbReference>
<dbReference type="GeneID" id="80911421"/>
<evidence type="ECO:0000256" key="5">
    <source>
        <dbReference type="ARBA" id="ARBA00023136"/>
    </source>
</evidence>
<proteinExistence type="predicted"/>
<name>A0A9W9CAW7_9PLEO</name>
<dbReference type="Gene3D" id="1.20.1250.20">
    <property type="entry name" value="MFS general substrate transporter like domains"/>
    <property type="match status" value="1"/>
</dbReference>
<dbReference type="InterPro" id="IPR036259">
    <property type="entry name" value="MFS_trans_sf"/>
</dbReference>
<keyword evidence="2" id="KW-0813">Transport</keyword>
<evidence type="ECO:0000256" key="6">
    <source>
        <dbReference type="SAM" id="Phobius"/>
    </source>
</evidence>
<dbReference type="GO" id="GO:0033229">
    <property type="term" value="F:cysteine transmembrane transporter activity"/>
    <property type="evidence" value="ECO:0007669"/>
    <property type="project" value="TreeGrafter"/>
</dbReference>
<evidence type="ECO:0000256" key="2">
    <source>
        <dbReference type="ARBA" id="ARBA00022448"/>
    </source>
</evidence>
<evidence type="ECO:0000256" key="4">
    <source>
        <dbReference type="ARBA" id="ARBA00022989"/>
    </source>
</evidence>
<keyword evidence="4 6" id="KW-1133">Transmembrane helix</keyword>
<evidence type="ECO:0000256" key="3">
    <source>
        <dbReference type="ARBA" id="ARBA00022692"/>
    </source>
</evidence>
<protein>
    <recommendedName>
        <fullName evidence="9">MFS general substrate transporter</fullName>
    </recommendedName>
</protein>
<reference evidence="7" key="1">
    <citation type="submission" date="2022-10" db="EMBL/GenBank/DDBJ databases">
        <title>Tapping the CABI collections for fungal endophytes: first genome assemblies for Collariella, Neodidymelliopsis, Ascochyta clinopodiicola, Didymella pomorum, Didymosphaeria variabile, Neocosmospora piperis and Neocucurbitaria cava.</title>
        <authorList>
            <person name="Hill R."/>
        </authorList>
    </citation>
    <scope>NUCLEOTIDE SEQUENCE</scope>
    <source>
        <strain evidence="7">IMI 356815</strain>
    </source>
</reference>
<feature type="transmembrane region" description="Helical" evidence="6">
    <location>
        <begin position="188"/>
        <end position="215"/>
    </location>
</feature>
<comment type="caution">
    <text evidence="7">The sequence shown here is derived from an EMBL/GenBank/DDBJ whole genome shotgun (WGS) entry which is preliminary data.</text>
</comment>
<keyword evidence="3 6" id="KW-0812">Transmembrane</keyword>
<dbReference type="PANTHER" id="PTHR43791">
    <property type="entry name" value="PERMEASE-RELATED"/>
    <property type="match status" value="1"/>
</dbReference>
<keyword evidence="8" id="KW-1185">Reference proteome</keyword>
<evidence type="ECO:0000313" key="7">
    <source>
        <dbReference type="EMBL" id="KAJ4352542.1"/>
    </source>
</evidence>
<gene>
    <name evidence="7" type="ORF">N0V89_007891</name>
</gene>
<evidence type="ECO:0000313" key="8">
    <source>
        <dbReference type="Proteomes" id="UP001140513"/>
    </source>
</evidence>
<feature type="transmembrane region" description="Helical" evidence="6">
    <location>
        <begin position="227"/>
        <end position="246"/>
    </location>
</feature>